<feature type="region of interest" description="Disordered" evidence="1">
    <location>
        <begin position="40"/>
        <end position="70"/>
    </location>
</feature>
<reference evidence="3 4" key="1">
    <citation type="submission" date="2018-08" db="EMBL/GenBank/DDBJ databases">
        <title>Genomic investigation of the strawberry pathogen Phytophthora fragariae indicates pathogenicity is determined by transcriptional variation in three key races.</title>
        <authorList>
            <person name="Adams T.M."/>
            <person name="Armitage A.D."/>
            <person name="Sobczyk M.K."/>
            <person name="Bates H.J."/>
            <person name="Dunwell J.M."/>
            <person name="Nellist C.F."/>
            <person name="Harrison R.J."/>
        </authorList>
    </citation>
    <scope>NUCLEOTIDE SEQUENCE [LARGE SCALE GENOMIC DNA]</scope>
    <source>
        <strain evidence="2 5">SCRP324</strain>
        <strain evidence="3 4">SCRP333</strain>
    </source>
</reference>
<evidence type="ECO:0000313" key="2">
    <source>
        <dbReference type="EMBL" id="KAE9037695.1"/>
    </source>
</evidence>
<dbReference type="Proteomes" id="UP000435112">
    <property type="component" value="Unassembled WGS sequence"/>
</dbReference>
<dbReference type="AlphaFoldDB" id="A0A6A4F9W0"/>
<gene>
    <name evidence="2" type="ORF">PR002_g6425</name>
    <name evidence="3" type="ORF">PR003_g11783</name>
</gene>
<sequence>MTEKTELTTPEPPDGAEAAAQRALPLLAAAGVLESCGAAEGDAAGTKKESVGGGVSGVGPLPQTRPPRQRTVRCRPELTRWNRVVKRRYSTAGRVHREAMRLARTGN</sequence>
<accession>A0A6A4F9W0</accession>
<dbReference type="Proteomes" id="UP000434957">
    <property type="component" value="Unassembled WGS sequence"/>
</dbReference>
<keyword evidence="4" id="KW-1185">Reference proteome</keyword>
<evidence type="ECO:0000256" key="1">
    <source>
        <dbReference type="SAM" id="MobiDB-lite"/>
    </source>
</evidence>
<comment type="caution">
    <text evidence="3">The sequence shown here is derived from an EMBL/GenBank/DDBJ whole genome shotgun (WGS) entry which is preliminary data.</text>
</comment>
<protein>
    <submittedName>
        <fullName evidence="3">Uncharacterized protein</fullName>
    </submittedName>
</protein>
<name>A0A6A4F9W0_9STRA</name>
<evidence type="ECO:0000313" key="5">
    <source>
        <dbReference type="Proteomes" id="UP000435112"/>
    </source>
</evidence>
<proteinExistence type="predicted"/>
<evidence type="ECO:0000313" key="4">
    <source>
        <dbReference type="Proteomes" id="UP000434957"/>
    </source>
</evidence>
<dbReference type="EMBL" id="QXFT01000686">
    <property type="protein sequence ID" value="KAE9337894.1"/>
    <property type="molecule type" value="Genomic_DNA"/>
</dbReference>
<dbReference type="EMBL" id="QXFU01000290">
    <property type="protein sequence ID" value="KAE9037695.1"/>
    <property type="molecule type" value="Genomic_DNA"/>
</dbReference>
<evidence type="ECO:0000313" key="3">
    <source>
        <dbReference type="EMBL" id="KAE9337894.1"/>
    </source>
</evidence>
<organism evidence="3 4">
    <name type="scientific">Phytophthora rubi</name>
    <dbReference type="NCBI Taxonomy" id="129364"/>
    <lineage>
        <taxon>Eukaryota</taxon>
        <taxon>Sar</taxon>
        <taxon>Stramenopiles</taxon>
        <taxon>Oomycota</taxon>
        <taxon>Peronosporomycetes</taxon>
        <taxon>Peronosporales</taxon>
        <taxon>Peronosporaceae</taxon>
        <taxon>Phytophthora</taxon>
    </lineage>
</organism>